<dbReference type="GO" id="GO:0005886">
    <property type="term" value="C:plasma membrane"/>
    <property type="evidence" value="ECO:0007669"/>
    <property type="project" value="UniProtKB-SubCell"/>
</dbReference>
<dbReference type="Pfam" id="PF03699">
    <property type="entry name" value="UPF0182"/>
    <property type="match status" value="2"/>
</dbReference>
<dbReference type="AlphaFoldDB" id="A0A2P8DJJ7"/>
<evidence type="ECO:0000313" key="8">
    <source>
        <dbReference type="Proteomes" id="UP000240542"/>
    </source>
</evidence>
<feature type="region of interest" description="Disordered" evidence="6">
    <location>
        <begin position="940"/>
        <end position="970"/>
    </location>
</feature>
<evidence type="ECO:0000256" key="3">
    <source>
        <dbReference type="ARBA" id="ARBA00022989"/>
    </source>
</evidence>
<feature type="region of interest" description="Disordered" evidence="6">
    <location>
        <begin position="453"/>
        <end position="474"/>
    </location>
</feature>
<dbReference type="PANTHER" id="PTHR39344">
    <property type="entry name" value="UPF0182 PROTEIN SLL1060"/>
    <property type="match status" value="1"/>
</dbReference>
<evidence type="ECO:0000256" key="6">
    <source>
        <dbReference type="SAM" id="MobiDB-lite"/>
    </source>
</evidence>
<accession>A0A2P8DJJ7</accession>
<feature type="compositionally biased region" description="Polar residues" evidence="6">
    <location>
        <begin position="456"/>
        <end position="471"/>
    </location>
</feature>
<evidence type="ECO:0000256" key="4">
    <source>
        <dbReference type="ARBA" id="ARBA00023136"/>
    </source>
</evidence>
<evidence type="ECO:0000256" key="1">
    <source>
        <dbReference type="ARBA" id="ARBA00022475"/>
    </source>
</evidence>
<name>A0A2P8DJJ7_9ACTN</name>
<reference evidence="7 8" key="1">
    <citation type="submission" date="2018-03" db="EMBL/GenBank/DDBJ databases">
        <title>Genomic Encyclopedia of Archaeal and Bacterial Type Strains, Phase II (KMG-II): from individual species to whole genera.</title>
        <authorList>
            <person name="Goeker M."/>
        </authorList>
    </citation>
    <scope>NUCLEOTIDE SEQUENCE [LARGE SCALE GENOMIC DNA]</scope>
    <source>
        <strain evidence="7 8">DSM 45312</strain>
    </source>
</reference>
<keyword evidence="4 5" id="KW-0472">Membrane</keyword>
<dbReference type="GO" id="GO:0005576">
    <property type="term" value="C:extracellular region"/>
    <property type="evidence" value="ECO:0007669"/>
    <property type="project" value="TreeGrafter"/>
</dbReference>
<keyword evidence="3 5" id="KW-1133">Transmembrane helix</keyword>
<feature type="transmembrane region" description="Helical" evidence="5">
    <location>
        <begin position="115"/>
        <end position="134"/>
    </location>
</feature>
<dbReference type="InterPro" id="IPR005372">
    <property type="entry name" value="UPF0182"/>
</dbReference>
<dbReference type="PANTHER" id="PTHR39344:SF1">
    <property type="entry name" value="UPF0182 PROTEIN SLL1060"/>
    <property type="match status" value="1"/>
</dbReference>
<feature type="region of interest" description="Disordered" evidence="6">
    <location>
        <begin position="498"/>
        <end position="578"/>
    </location>
</feature>
<feature type="transmembrane region" description="Helical" evidence="5">
    <location>
        <begin position="20"/>
        <end position="42"/>
    </location>
</feature>
<organism evidence="7 8">
    <name type="scientific">Murinocardiopsis flavida</name>
    <dbReference type="NCBI Taxonomy" id="645275"/>
    <lineage>
        <taxon>Bacteria</taxon>
        <taxon>Bacillati</taxon>
        <taxon>Actinomycetota</taxon>
        <taxon>Actinomycetes</taxon>
        <taxon>Streptosporangiales</taxon>
        <taxon>Nocardiopsidaceae</taxon>
        <taxon>Murinocardiopsis</taxon>
    </lineage>
</organism>
<gene>
    <name evidence="7" type="ORF">CLV63_108114</name>
</gene>
<evidence type="ECO:0000313" key="7">
    <source>
        <dbReference type="EMBL" id="PSK97396.1"/>
    </source>
</evidence>
<dbReference type="EMBL" id="PYGA01000008">
    <property type="protein sequence ID" value="PSK97396.1"/>
    <property type="molecule type" value="Genomic_DNA"/>
</dbReference>
<feature type="transmembrane region" description="Helical" evidence="5">
    <location>
        <begin position="172"/>
        <end position="194"/>
    </location>
</feature>
<comment type="similarity">
    <text evidence="5">Belongs to the UPF0182 family.</text>
</comment>
<comment type="subcellular location">
    <subcellularLocation>
        <location evidence="5">Cell membrane</location>
        <topology evidence="5">Multi-pass membrane protein</topology>
    </subcellularLocation>
</comment>
<feature type="transmembrane region" description="Helical" evidence="5">
    <location>
        <begin position="286"/>
        <end position="306"/>
    </location>
</feature>
<comment type="caution">
    <text evidence="7">The sequence shown here is derived from an EMBL/GenBank/DDBJ whole genome shotgun (WGS) entry which is preliminary data.</text>
</comment>
<proteinExistence type="inferred from homology"/>
<feature type="transmembrane region" description="Helical" evidence="5">
    <location>
        <begin position="62"/>
        <end position="86"/>
    </location>
</feature>
<evidence type="ECO:0000256" key="2">
    <source>
        <dbReference type="ARBA" id="ARBA00022692"/>
    </source>
</evidence>
<feature type="compositionally biased region" description="Gly residues" evidence="6">
    <location>
        <begin position="536"/>
        <end position="567"/>
    </location>
</feature>
<protein>
    <recommendedName>
        <fullName evidence="5">UPF0182 protein CLV63_108114</fullName>
    </recommendedName>
</protein>
<evidence type="ECO:0000256" key="5">
    <source>
        <dbReference type="HAMAP-Rule" id="MF_01600"/>
    </source>
</evidence>
<dbReference type="HAMAP" id="MF_01600">
    <property type="entry name" value="UPF0182"/>
    <property type="match status" value="1"/>
</dbReference>
<keyword evidence="1 5" id="KW-1003">Cell membrane</keyword>
<feature type="transmembrane region" description="Helical" evidence="5">
    <location>
        <begin position="214"/>
        <end position="231"/>
    </location>
</feature>
<sequence length="1013" mass="110124">MSFRSPGASSARMPRRTRLLAPVAAAVVVIVAGLMLAANFWTDYRWFDSVGYTGVFLTELRTRAILFAAGGVLMALIVGASIFFAYRTRPTFRPFSLEQQGLDRYRASIDPHRKIFFWAITGGLGLLAGASASAEWKTFLEFTNATPFGQKDAQFGIDIAFFTFSYPFYRVILGYLFVAVVVAFIASLVVHYLYGGVRLQSQGQRATAPARVQLSVLLGTFVLLKAIAYWFDRYGLVFSTRGYTDGAAYTDVNAVLYAKTILVIIASVCAVLFFANIYFKNAMIPVVSLGLLVLSAVLIGGVYPAFVQQFTVQPNEQRLENAYIKRNIDATRDAYNIADAEVETYEAETKLDPDQLAEEATTIPSVRLVDPAVVSQTFQQMQQVRGFYQFPEVLDVDRYKTADGGSVDTIIAAREVDGPPAGQDNWLTRHLVYTHGFGIVAAAGNQVDSEGKPAFTQYNIPPQGELSNEETGTGKYEPRIYFGREGAEYVIVNAEPEYDYPEDAGDSEVTTREDAQDPSPSPSPDNAKAPAQASGKDGGGAEADQGGSGGEKGGGGSGGGSGGGGEETGQATNHYDGKGGVKLNNFFDRILYAVKYQEPDILLNSAISSESQILYERDPATRVEKVAPYLTVDGKPYPAVVDGKVQWIVDAYTTSDRYPYSKPIDLADATADTFTENTNAVNTLPGNQVNYIRNSVKATVDAYDGTVTLYGWDDKDPVLKTWSKAFPGTITKKSDISEELQDHLRYPDDMYKVQREMLKRYHITDANAFYGGQDFWNVPSDPTKSGNSPEPPYRQTLRYPGDDDASFSLTSTFVPRGRENLAAFMAVDSDPESENYGKLRLLELPRSRVINGPGQVQNQFQSDANVREVLLPLQQSDAKVTYGNLLTLPFAGGLLYVEPLYVQSGDGDASYPLLQQVMVAYGEQVAIGSNLQDALNNLFEGGDAPLPDEPAPEGGDGGGGGAANDELSKALKDADAAYDEGQEALKEGDFEGYGKANDKLKKALDRAAKASGD</sequence>
<keyword evidence="8" id="KW-1185">Reference proteome</keyword>
<feature type="transmembrane region" description="Helical" evidence="5">
    <location>
        <begin position="256"/>
        <end position="279"/>
    </location>
</feature>
<keyword evidence="2 5" id="KW-0812">Transmembrane</keyword>
<dbReference type="Proteomes" id="UP000240542">
    <property type="component" value="Unassembled WGS sequence"/>
</dbReference>